<feature type="region of interest" description="Disordered" evidence="1">
    <location>
        <begin position="351"/>
        <end position="378"/>
    </location>
</feature>
<comment type="caution">
    <text evidence="2">The sequence shown here is derived from an EMBL/GenBank/DDBJ whole genome shotgun (WGS) entry which is preliminary data.</text>
</comment>
<accession>A0ABD0KPG3</accession>
<gene>
    <name evidence="2" type="ORF">BaRGS_00019793</name>
</gene>
<organism evidence="2 3">
    <name type="scientific">Batillaria attramentaria</name>
    <dbReference type="NCBI Taxonomy" id="370345"/>
    <lineage>
        <taxon>Eukaryota</taxon>
        <taxon>Metazoa</taxon>
        <taxon>Spiralia</taxon>
        <taxon>Lophotrochozoa</taxon>
        <taxon>Mollusca</taxon>
        <taxon>Gastropoda</taxon>
        <taxon>Caenogastropoda</taxon>
        <taxon>Sorbeoconcha</taxon>
        <taxon>Cerithioidea</taxon>
        <taxon>Batillariidae</taxon>
        <taxon>Batillaria</taxon>
    </lineage>
</organism>
<dbReference type="Proteomes" id="UP001519460">
    <property type="component" value="Unassembled WGS sequence"/>
</dbReference>
<feature type="compositionally biased region" description="Basic and acidic residues" evidence="1">
    <location>
        <begin position="243"/>
        <end position="259"/>
    </location>
</feature>
<dbReference type="AlphaFoldDB" id="A0ABD0KPG3"/>
<reference evidence="2 3" key="1">
    <citation type="journal article" date="2023" name="Sci. Data">
        <title>Genome assembly of the Korean intertidal mud-creeper Batillaria attramentaria.</title>
        <authorList>
            <person name="Patra A.K."/>
            <person name="Ho P.T."/>
            <person name="Jun S."/>
            <person name="Lee S.J."/>
            <person name="Kim Y."/>
            <person name="Won Y.J."/>
        </authorList>
    </citation>
    <scope>NUCLEOTIDE SEQUENCE [LARGE SCALE GENOMIC DNA]</scope>
    <source>
        <strain evidence="2">Wonlab-2016</strain>
    </source>
</reference>
<protein>
    <submittedName>
        <fullName evidence="2">Uncharacterized protein</fullName>
    </submittedName>
</protein>
<keyword evidence="3" id="KW-1185">Reference proteome</keyword>
<sequence>MGQVINSDGQEMLFESRCPLSVVFPVLCFETVRVRYSSMPSLGANEVMQGTFPRSAEFETSGISCRSASCHLHDTTESSRALLSRDLSECACSSILNAAFDILSCILHLQSDTTEIAKPQCCCQWTCERHPSTGLLGSRLSNESRQSAAAFYSIPQTRPRHCFTLVTFSIAPRQKWTIIYDYAVMTNLLFAFHVIIFLNYINAPRSNPNKNTPGENKYDTNETDREYTAETKEVGFPKHSSPRHSDDNITHVEGSETDTHSSSTVLAVDSISVRPVTLWPERKQEATCCHGISTRADESEEWTPTPSDDEEDILLKLKTLVLDEKTQSHNHGSIVSADFLRQSLQLLIQTTDEHESGQSGQKPHKKPNSDDGLDETDDDEFSFEDFYQASTMRFTPDGRNLIASCVARDMTAELARYGSFDVSRSESARQWLSRLQDAGGVWVLRLAQAGFYRPDENGTTLR</sequence>
<evidence type="ECO:0000313" key="2">
    <source>
        <dbReference type="EMBL" id="KAK7488989.1"/>
    </source>
</evidence>
<evidence type="ECO:0000256" key="1">
    <source>
        <dbReference type="SAM" id="MobiDB-lite"/>
    </source>
</evidence>
<evidence type="ECO:0000313" key="3">
    <source>
        <dbReference type="Proteomes" id="UP001519460"/>
    </source>
</evidence>
<proteinExistence type="predicted"/>
<feature type="region of interest" description="Disordered" evidence="1">
    <location>
        <begin position="232"/>
        <end position="262"/>
    </location>
</feature>
<dbReference type="EMBL" id="JACVVK020000144">
    <property type="protein sequence ID" value="KAK7488989.1"/>
    <property type="molecule type" value="Genomic_DNA"/>
</dbReference>
<name>A0ABD0KPG3_9CAEN</name>